<dbReference type="PROSITE" id="PS51782">
    <property type="entry name" value="LYSM"/>
    <property type="match status" value="1"/>
</dbReference>
<name>A0ABT9E9V0_9PROT</name>
<dbReference type="Pfam" id="PF01476">
    <property type="entry name" value="LysM"/>
    <property type="match status" value="1"/>
</dbReference>
<proteinExistence type="predicted"/>
<dbReference type="InterPro" id="IPR036779">
    <property type="entry name" value="LysM_dom_sf"/>
</dbReference>
<dbReference type="EMBL" id="JAUTWS010000062">
    <property type="protein sequence ID" value="MDO9712902.1"/>
    <property type="molecule type" value="Genomic_DNA"/>
</dbReference>
<reference evidence="2 3" key="1">
    <citation type="submission" date="2023-08" db="EMBL/GenBank/DDBJ databases">
        <title>The draft genome sequence of Paracraurococcus sp. LOR1-02.</title>
        <authorList>
            <person name="Kingkaew E."/>
            <person name="Tanasupawat S."/>
        </authorList>
    </citation>
    <scope>NUCLEOTIDE SEQUENCE [LARGE SCALE GENOMIC DNA]</scope>
    <source>
        <strain evidence="2 3">LOR1-02</strain>
    </source>
</reference>
<sequence>MSELVKAALIPIWSDGQGDRIEVQFNPAELSIDKGVQLAEIGIPGLFAPLQQFVRGQAERLTVELFFDTTEDGMGEEAASVTRLTDRVYALARVEPNGHAPPRVQFAWGETIPGRHLPSPVENQGRELFEGVVESIKHRFTLFSPRGIPLRATVTLALREFVPLQDQLDQLNLSSPDRTHAHVLEQGETLDRLAHRHYRRSGEWRPIARANGIADPRRLQVGRVLRVPALTLPGGQPAS</sequence>
<evidence type="ECO:0000313" key="2">
    <source>
        <dbReference type="EMBL" id="MDO9712902.1"/>
    </source>
</evidence>
<keyword evidence="3" id="KW-1185">Reference proteome</keyword>
<accession>A0ABT9E9V0</accession>
<dbReference type="Pfam" id="PF19266">
    <property type="entry name" value="CIS_tube"/>
    <property type="match status" value="1"/>
</dbReference>
<dbReference type="Proteomes" id="UP001243009">
    <property type="component" value="Unassembled WGS sequence"/>
</dbReference>
<dbReference type="Gene3D" id="3.10.350.10">
    <property type="entry name" value="LysM domain"/>
    <property type="match status" value="1"/>
</dbReference>
<gene>
    <name evidence="2" type="ORF">Q7A36_31530</name>
</gene>
<comment type="caution">
    <text evidence="2">The sequence shown here is derived from an EMBL/GenBank/DDBJ whole genome shotgun (WGS) entry which is preliminary data.</text>
</comment>
<feature type="domain" description="LysM" evidence="1">
    <location>
        <begin position="180"/>
        <end position="227"/>
    </location>
</feature>
<evidence type="ECO:0000313" key="3">
    <source>
        <dbReference type="Proteomes" id="UP001243009"/>
    </source>
</evidence>
<protein>
    <submittedName>
        <fullName evidence="2">LysM peptidoglycan-binding domain-containing protein</fullName>
    </submittedName>
</protein>
<evidence type="ECO:0000259" key="1">
    <source>
        <dbReference type="PROSITE" id="PS51782"/>
    </source>
</evidence>
<organism evidence="2 3">
    <name type="scientific">Paracraurococcus lichenis</name>
    <dbReference type="NCBI Taxonomy" id="3064888"/>
    <lineage>
        <taxon>Bacteria</taxon>
        <taxon>Pseudomonadati</taxon>
        <taxon>Pseudomonadota</taxon>
        <taxon>Alphaproteobacteria</taxon>
        <taxon>Acetobacterales</taxon>
        <taxon>Roseomonadaceae</taxon>
        <taxon>Paracraurococcus</taxon>
    </lineage>
</organism>
<dbReference type="InterPro" id="IPR018392">
    <property type="entry name" value="LysM"/>
</dbReference>
<dbReference type="InterPro" id="IPR045361">
    <property type="entry name" value="CIS_tube_prot_N"/>
</dbReference>
<dbReference type="RefSeq" id="WP_305107764.1">
    <property type="nucleotide sequence ID" value="NZ_JAUTWS010000062.1"/>
</dbReference>